<dbReference type="Gramene" id="OE9A013357T1">
    <property type="protein sequence ID" value="OE9A013357C1"/>
    <property type="gene ID" value="OE9A013357"/>
</dbReference>
<dbReference type="EMBL" id="CACTIH010005430">
    <property type="protein sequence ID" value="CAA2992023.1"/>
    <property type="molecule type" value="Genomic_DNA"/>
</dbReference>
<name>A0A8S0SK76_OLEEU</name>
<dbReference type="PANTHER" id="PTHR38355">
    <property type="entry name" value="OS06G0149500 PROTEIN"/>
    <property type="match status" value="1"/>
</dbReference>
<keyword evidence="1" id="KW-0175">Coiled coil</keyword>
<evidence type="ECO:0000313" key="3">
    <source>
        <dbReference type="Proteomes" id="UP000594638"/>
    </source>
</evidence>
<dbReference type="GO" id="GO:0005739">
    <property type="term" value="C:mitochondrion"/>
    <property type="evidence" value="ECO:0007669"/>
    <property type="project" value="TreeGrafter"/>
</dbReference>
<accession>A0A8S0SK76</accession>
<dbReference type="AlphaFoldDB" id="A0A8S0SK76"/>
<protein>
    <submittedName>
        <fullName evidence="2">Uncharacterized protein LOC111394347</fullName>
    </submittedName>
</protein>
<sequence>MEQVANLLQRAANSNAVINTLLASVFAVLSLRSVEQQRQIEALEAEKDSLVKANKGLKKTIWDWKQQLFSEAEANPQNAFVPLSTLKVIYGEATPAASVIAGGADKEDAKSTASKIMI</sequence>
<comment type="caution">
    <text evidence="2">The sequence shown here is derived from an EMBL/GenBank/DDBJ whole genome shotgun (WGS) entry which is preliminary data.</text>
</comment>
<dbReference type="Proteomes" id="UP000594638">
    <property type="component" value="Unassembled WGS sequence"/>
</dbReference>
<dbReference type="OrthoDB" id="1857819at2759"/>
<evidence type="ECO:0000256" key="1">
    <source>
        <dbReference type="SAM" id="Coils"/>
    </source>
</evidence>
<feature type="coiled-coil region" evidence="1">
    <location>
        <begin position="33"/>
        <end position="60"/>
    </location>
</feature>
<evidence type="ECO:0000313" key="2">
    <source>
        <dbReference type="EMBL" id="CAA2992023.1"/>
    </source>
</evidence>
<reference evidence="2 3" key="1">
    <citation type="submission" date="2019-12" db="EMBL/GenBank/DDBJ databases">
        <authorList>
            <person name="Alioto T."/>
            <person name="Alioto T."/>
            <person name="Gomez Garrido J."/>
        </authorList>
    </citation>
    <scope>NUCLEOTIDE SEQUENCE [LARGE SCALE GENOMIC DNA]</scope>
</reference>
<keyword evidence="3" id="KW-1185">Reference proteome</keyword>
<dbReference type="PANTHER" id="PTHR38355:SF1">
    <property type="entry name" value="OS06G0149500 PROTEIN"/>
    <property type="match status" value="1"/>
</dbReference>
<proteinExistence type="predicted"/>
<organism evidence="2 3">
    <name type="scientific">Olea europaea subsp. europaea</name>
    <dbReference type="NCBI Taxonomy" id="158383"/>
    <lineage>
        <taxon>Eukaryota</taxon>
        <taxon>Viridiplantae</taxon>
        <taxon>Streptophyta</taxon>
        <taxon>Embryophyta</taxon>
        <taxon>Tracheophyta</taxon>
        <taxon>Spermatophyta</taxon>
        <taxon>Magnoliopsida</taxon>
        <taxon>eudicotyledons</taxon>
        <taxon>Gunneridae</taxon>
        <taxon>Pentapetalae</taxon>
        <taxon>asterids</taxon>
        <taxon>lamiids</taxon>
        <taxon>Lamiales</taxon>
        <taxon>Oleaceae</taxon>
        <taxon>Oleeae</taxon>
        <taxon>Olea</taxon>
    </lineage>
</organism>
<gene>
    <name evidence="2" type="ORF">OLEA9_A013357</name>
</gene>